<evidence type="ECO:0000256" key="1">
    <source>
        <dbReference type="SAM" id="Phobius"/>
    </source>
</evidence>
<accession>A0A2P7BTW9</accession>
<dbReference type="EMBL" id="PGGO01000003">
    <property type="protein sequence ID" value="PSH69900.1"/>
    <property type="molecule type" value="Genomic_DNA"/>
</dbReference>
<dbReference type="Proteomes" id="UP000241444">
    <property type="component" value="Unassembled WGS sequence"/>
</dbReference>
<keyword evidence="3" id="KW-1185">Reference proteome</keyword>
<keyword evidence="1" id="KW-1133">Transmembrane helix</keyword>
<evidence type="ECO:0000313" key="2">
    <source>
        <dbReference type="EMBL" id="PSH69900.1"/>
    </source>
</evidence>
<comment type="caution">
    <text evidence="2">The sequence shown here is derived from an EMBL/GenBank/DDBJ whole genome shotgun (WGS) entry which is preliminary data.</text>
</comment>
<protein>
    <submittedName>
        <fullName evidence="2">Uncharacterized protein</fullName>
    </submittedName>
</protein>
<sequence>MCCAIGALLLALITAWRTGSRTLFAWLPGARTSIGFGAAAIALVAGSVIMVEHVSHYAARAQASGRAVFAEFISQPICGGRTAN</sequence>
<feature type="transmembrane region" description="Helical" evidence="1">
    <location>
        <begin position="33"/>
        <end position="51"/>
    </location>
</feature>
<name>A0A2P7BTW9_9HYPH</name>
<reference evidence="3" key="1">
    <citation type="submission" date="2017-11" db="EMBL/GenBank/DDBJ databases">
        <authorList>
            <person name="Kuznetsova I."/>
            <person name="Sazanova A."/>
            <person name="Chirak E."/>
            <person name="Safronova V."/>
            <person name="Willems A."/>
        </authorList>
    </citation>
    <scope>NUCLEOTIDE SEQUENCE [LARGE SCALE GENOMIC DNA]</scope>
    <source>
        <strain evidence="3">STM 196</strain>
    </source>
</reference>
<gene>
    <name evidence="2" type="ORF">CU102_06510</name>
</gene>
<organism evidence="2 3">
    <name type="scientific">Phyllobacterium brassicacearum</name>
    <dbReference type="NCBI Taxonomy" id="314235"/>
    <lineage>
        <taxon>Bacteria</taxon>
        <taxon>Pseudomonadati</taxon>
        <taxon>Pseudomonadota</taxon>
        <taxon>Alphaproteobacteria</taxon>
        <taxon>Hyphomicrobiales</taxon>
        <taxon>Phyllobacteriaceae</taxon>
        <taxon>Phyllobacterium</taxon>
    </lineage>
</organism>
<keyword evidence="1" id="KW-0812">Transmembrane</keyword>
<evidence type="ECO:0000313" key="3">
    <source>
        <dbReference type="Proteomes" id="UP000241444"/>
    </source>
</evidence>
<proteinExistence type="predicted"/>
<keyword evidence="1" id="KW-0472">Membrane</keyword>
<dbReference type="AlphaFoldDB" id="A0A2P7BTW9"/>